<reference evidence="1 2" key="1">
    <citation type="submission" date="2019-08" db="EMBL/GenBank/DDBJ databases">
        <title>The genome of the soybean aphid Biotype 1, its phylome, world population structure and adaptation to the North American continent.</title>
        <authorList>
            <person name="Giordano R."/>
            <person name="Donthu R.K."/>
            <person name="Hernandez A.G."/>
            <person name="Wright C.L."/>
            <person name="Zimin A.V."/>
        </authorList>
    </citation>
    <scope>NUCLEOTIDE SEQUENCE [LARGE SCALE GENOMIC DNA]</scope>
    <source>
        <tissue evidence="1">Whole aphids</tissue>
    </source>
</reference>
<dbReference type="PANTHER" id="PTHR46880:SF5">
    <property type="entry name" value="DUF4371 DOMAIN-CONTAINING PROTEIN"/>
    <property type="match status" value="1"/>
</dbReference>
<gene>
    <name evidence="1" type="ORF">AGLY_011988</name>
</gene>
<comment type="caution">
    <text evidence="1">The sequence shown here is derived from an EMBL/GenBank/DDBJ whole genome shotgun (WGS) entry which is preliminary data.</text>
</comment>
<name>A0A6G0TAU4_APHGL</name>
<keyword evidence="2" id="KW-1185">Reference proteome</keyword>
<evidence type="ECO:0000313" key="2">
    <source>
        <dbReference type="Proteomes" id="UP000475862"/>
    </source>
</evidence>
<sequence>MNVFGSSRDSETKNFNPPKAVLHYKDPNIYREMLDLIAEIVMESVSEELKKSICSLFKSMDQSINIQLTIKNISKEKLLGLTTDGKSANTGKKSGLCVRLREYLKRDILCIWCVTHRCDLAFSDIELMVTEVKHWKINIKSVATFYKGSAIHTDELKTISEKEGVKFYRFPQHFEVRFVEHLILLCESVWKNMPSMSKHWNNIVTADAETTLMMDVLRLFKRFQKDGQKSMVTLCDIETSKNIAISFLELMETDYYPGGKEEELKKLLDDQISDNIGRIHFSRRQSVKGYHQQGRLDHSSSLITPEEKTIQFNVAESIRQDDNINEHR</sequence>
<evidence type="ECO:0008006" key="3">
    <source>
        <dbReference type="Google" id="ProtNLM"/>
    </source>
</evidence>
<dbReference type="AlphaFoldDB" id="A0A6G0TAU4"/>
<proteinExistence type="predicted"/>
<dbReference type="Proteomes" id="UP000475862">
    <property type="component" value="Unassembled WGS sequence"/>
</dbReference>
<protein>
    <recommendedName>
        <fullName evidence="3">DUF4371 domain-containing protein</fullName>
    </recommendedName>
</protein>
<organism evidence="1 2">
    <name type="scientific">Aphis glycines</name>
    <name type="common">Soybean aphid</name>
    <dbReference type="NCBI Taxonomy" id="307491"/>
    <lineage>
        <taxon>Eukaryota</taxon>
        <taxon>Metazoa</taxon>
        <taxon>Ecdysozoa</taxon>
        <taxon>Arthropoda</taxon>
        <taxon>Hexapoda</taxon>
        <taxon>Insecta</taxon>
        <taxon>Pterygota</taxon>
        <taxon>Neoptera</taxon>
        <taxon>Paraneoptera</taxon>
        <taxon>Hemiptera</taxon>
        <taxon>Sternorrhyncha</taxon>
        <taxon>Aphidomorpha</taxon>
        <taxon>Aphidoidea</taxon>
        <taxon>Aphididae</taxon>
        <taxon>Aphidini</taxon>
        <taxon>Aphis</taxon>
        <taxon>Aphis</taxon>
    </lineage>
</organism>
<dbReference type="EMBL" id="VYZN01000046">
    <property type="protein sequence ID" value="KAE9529192.1"/>
    <property type="molecule type" value="Genomic_DNA"/>
</dbReference>
<evidence type="ECO:0000313" key="1">
    <source>
        <dbReference type="EMBL" id="KAE9529192.1"/>
    </source>
</evidence>
<dbReference type="OrthoDB" id="6597828at2759"/>
<dbReference type="PANTHER" id="PTHR46880">
    <property type="entry name" value="RAS-ASSOCIATING DOMAIN-CONTAINING PROTEIN"/>
    <property type="match status" value="1"/>
</dbReference>
<accession>A0A6G0TAU4</accession>